<name>A0A220IT04_VIBCL</name>
<organism evidence="1">
    <name type="scientific">Vibrio cholerae non-O1/non-O139</name>
    <dbReference type="NCBI Taxonomy" id="156539"/>
    <lineage>
        <taxon>Bacteria</taxon>
        <taxon>Pseudomonadati</taxon>
        <taxon>Pseudomonadota</taxon>
        <taxon>Gammaproteobacteria</taxon>
        <taxon>Vibrionales</taxon>
        <taxon>Vibrionaceae</taxon>
        <taxon>Vibrio</taxon>
    </lineage>
</organism>
<protein>
    <submittedName>
        <fullName evidence="1">Uncharacterized protein</fullName>
    </submittedName>
</protein>
<sequence length="55" mass="6623">MIDVLDEKEFCENCEDFTIQTRVDSELRCCTVCEEINYPDDDDDDDREIDYYDEV</sequence>
<keyword evidence="1" id="KW-0614">Plasmid</keyword>
<evidence type="ECO:0000313" key="1">
    <source>
        <dbReference type="EMBL" id="ASI37986.1"/>
    </source>
</evidence>
<geneLocation type="plasmid" evidence="1">
    <name>pSDH-1</name>
</geneLocation>
<dbReference type="AlphaFoldDB" id="A0A220IT04"/>
<proteinExistence type="predicted"/>
<accession>A0A220IT04</accession>
<dbReference type="RefSeq" id="WP_000567634.1">
    <property type="nucleotide sequence ID" value="NZ_KY486775.1"/>
</dbReference>
<dbReference type="EMBL" id="KY486775">
    <property type="protein sequence ID" value="ASI37986.1"/>
    <property type="molecule type" value="Genomic_DNA"/>
</dbReference>
<reference evidence="1" key="1">
    <citation type="submission" date="2017-01" db="EMBL/GenBank/DDBJ databases">
        <title>Complete sequence and distribution of two new cryptic plasmids isolated in clinical Vibrio cholerae non-O1/non-O139 from Haiti.</title>
        <authorList>
            <person name="Ceccarelli D."/>
            <person name="Garriss G."/>
            <person name="Choi S.Y."/>
            <person name="Hasan N.A."/>
            <person name="Stepanauskas R."/>
            <person name="Pop M."/>
            <person name="Huq A."/>
            <person name="Colwell R.R."/>
        </authorList>
    </citation>
    <scope>NUCLEOTIDE SEQUENCE</scope>
    <source>
        <strain evidence="1">HC-1A2</strain>
        <plasmid evidence="1">pSDH-1</plasmid>
    </source>
</reference>